<feature type="transmembrane region" description="Helical" evidence="5">
    <location>
        <begin position="113"/>
        <end position="135"/>
    </location>
</feature>
<feature type="transmembrane region" description="Helical" evidence="5">
    <location>
        <begin position="288"/>
        <end position="308"/>
    </location>
</feature>
<evidence type="ECO:0000256" key="5">
    <source>
        <dbReference type="SAM" id="Phobius"/>
    </source>
</evidence>
<name>A0A2T0RW16_9RHOB</name>
<feature type="transmembrane region" description="Helical" evidence="5">
    <location>
        <begin position="261"/>
        <end position="282"/>
    </location>
</feature>
<feature type="transmembrane region" description="Helical" evidence="5">
    <location>
        <begin position="231"/>
        <end position="249"/>
    </location>
</feature>
<comment type="subcellular location">
    <subcellularLocation>
        <location evidence="1">Membrane</location>
        <topology evidence="1">Multi-pass membrane protein</topology>
    </subcellularLocation>
</comment>
<evidence type="ECO:0000313" key="7">
    <source>
        <dbReference type="Proteomes" id="UP000239480"/>
    </source>
</evidence>
<dbReference type="CDD" id="cd09323">
    <property type="entry name" value="TDT_SLAC1_like"/>
    <property type="match status" value="1"/>
</dbReference>
<keyword evidence="7" id="KW-1185">Reference proteome</keyword>
<dbReference type="InterPro" id="IPR052951">
    <property type="entry name" value="Tellurite_res_ion_channel"/>
</dbReference>
<feature type="transmembrane region" description="Helical" evidence="5">
    <location>
        <begin position="173"/>
        <end position="195"/>
    </location>
</feature>
<sequence length="324" mass="34939">MTDTTTTQASGLAYFPIAFYAAVMGLAGLSLATHVVEQTWGMPNVLSSVFLLATIAAFLAISVAMVRKYRRHRAEFLAEWKHPVKKAFFPAISISLLLIATALTPVLPGLATVVWLLGAVLQVALVLGVISGWIGHEPYQTPHISPAWFIPAVGNVVAPLGGVALGFVELSWFFFSAGMIFWLVLLTLVMNRLIFHEPLPGKLMPTLTILIAPPAVGFLAWINLNGGEVDALARVLLNAAYVFALLVAVQAVKFTKSPFALSWWALSFPVAALTTATFHYATLTGSPVHAILGGLFYALLLVIMTALIGRTYVGIRREEICIPD</sequence>
<dbReference type="InterPro" id="IPR004695">
    <property type="entry name" value="SLAC1/Mae1/Ssu1/TehA"/>
</dbReference>
<feature type="transmembrane region" description="Helical" evidence="5">
    <location>
        <begin position="87"/>
        <end position="107"/>
    </location>
</feature>
<accession>A0A2T0RW16</accession>
<evidence type="ECO:0000256" key="3">
    <source>
        <dbReference type="ARBA" id="ARBA00022989"/>
    </source>
</evidence>
<keyword evidence="4 5" id="KW-0472">Membrane</keyword>
<dbReference type="Pfam" id="PF03595">
    <property type="entry name" value="SLAC1"/>
    <property type="match status" value="1"/>
</dbReference>
<comment type="caution">
    <text evidence="6">The sequence shown here is derived from an EMBL/GenBank/DDBJ whole genome shotgun (WGS) entry which is preliminary data.</text>
</comment>
<dbReference type="OrthoDB" id="958273at2"/>
<dbReference type="Proteomes" id="UP000239480">
    <property type="component" value="Unassembled WGS sequence"/>
</dbReference>
<feature type="transmembrane region" description="Helical" evidence="5">
    <location>
        <begin position="207"/>
        <end position="225"/>
    </location>
</feature>
<gene>
    <name evidence="6" type="ORF">CLV78_102564</name>
</gene>
<dbReference type="RefSeq" id="WP_106204283.1">
    <property type="nucleotide sequence ID" value="NZ_PVTD01000002.1"/>
</dbReference>
<keyword evidence="2 5" id="KW-0812">Transmembrane</keyword>
<evidence type="ECO:0000256" key="1">
    <source>
        <dbReference type="ARBA" id="ARBA00004141"/>
    </source>
</evidence>
<dbReference type="GO" id="GO:0046583">
    <property type="term" value="F:monoatomic cation efflux transmembrane transporter activity"/>
    <property type="evidence" value="ECO:0007669"/>
    <property type="project" value="TreeGrafter"/>
</dbReference>
<evidence type="ECO:0000313" key="6">
    <source>
        <dbReference type="EMBL" id="PRY25386.1"/>
    </source>
</evidence>
<evidence type="ECO:0000256" key="2">
    <source>
        <dbReference type="ARBA" id="ARBA00022692"/>
    </source>
</evidence>
<evidence type="ECO:0000256" key="4">
    <source>
        <dbReference type="ARBA" id="ARBA00023136"/>
    </source>
</evidence>
<dbReference type="PANTHER" id="PTHR37955:SF1">
    <property type="entry name" value="DEP DOMAIN-CONTAINING PROTEIN"/>
    <property type="match status" value="1"/>
</dbReference>
<dbReference type="InterPro" id="IPR038665">
    <property type="entry name" value="Voltage-dep_anion_channel_sf"/>
</dbReference>
<feature type="transmembrane region" description="Helical" evidence="5">
    <location>
        <begin position="147"/>
        <end position="167"/>
    </location>
</feature>
<dbReference type="GO" id="GO:0005886">
    <property type="term" value="C:plasma membrane"/>
    <property type="evidence" value="ECO:0007669"/>
    <property type="project" value="TreeGrafter"/>
</dbReference>
<dbReference type="PANTHER" id="PTHR37955">
    <property type="entry name" value="TELLURITE RESISTANCE PROTEIN TEHA"/>
    <property type="match status" value="1"/>
</dbReference>
<protein>
    <submittedName>
        <fullName evidence="6">Tellurite resistance protein</fullName>
    </submittedName>
</protein>
<reference evidence="6 7" key="1">
    <citation type="submission" date="2018-03" db="EMBL/GenBank/DDBJ databases">
        <title>Genomic Encyclopedia of Archaeal and Bacterial Type Strains, Phase II (KMG-II): from individual species to whole genera.</title>
        <authorList>
            <person name="Goeker M."/>
        </authorList>
    </citation>
    <scope>NUCLEOTIDE SEQUENCE [LARGE SCALE GENOMIC DNA]</scope>
    <source>
        <strain evidence="6 7">DSM 29328</strain>
    </source>
</reference>
<organism evidence="6 7">
    <name type="scientific">Aliiruegeria haliotis</name>
    <dbReference type="NCBI Taxonomy" id="1280846"/>
    <lineage>
        <taxon>Bacteria</taxon>
        <taxon>Pseudomonadati</taxon>
        <taxon>Pseudomonadota</taxon>
        <taxon>Alphaproteobacteria</taxon>
        <taxon>Rhodobacterales</taxon>
        <taxon>Roseobacteraceae</taxon>
        <taxon>Aliiruegeria</taxon>
    </lineage>
</organism>
<proteinExistence type="predicted"/>
<dbReference type="AlphaFoldDB" id="A0A2T0RW16"/>
<dbReference type="Gene3D" id="1.50.10.150">
    <property type="entry name" value="Voltage-dependent anion channel"/>
    <property type="match status" value="1"/>
</dbReference>
<feature type="transmembrane region" description="Helical" evidence="5">
    <location>
        <begin position="12"/>
        <end position="33"/>
    </location>
</feature>
<dbReference type="EMBL" id="PVTD01000002">
    <property type="protein sequence ID" value="PRY25386.1"/>
    <property type="molecule type" value="Genomic_DNA"/>
</dbReference>
<keyword evidence="3 5" id="KW-1133">Transmembrane helix</keyword>
<feature type="transmembrane region" description="Helical" evidence="5">
    <location>
        <begin position="45"/>
        <end position="66"/>
    </location>
</feature>